<dbReference type="SUPFAM" id="SSF48208">
    <property type="entry name" value="Six-hairpin glycosidases"/>
    <property type="match status" value="1"/>
</dbReference>
<comment type="caution">
    <text evidence="2">The sequence shown here is derived from an EMBL/GenBank/DDBJ whole genome shotgun (WGS) entry which is preliminary data.</text>
</comment>
<dbReference type="Gene3D" id="1.50.10.10">
    <property type="match status" value="1"/>
</dbReference>
<dbReference type="InterPro" id="IPR008928">
    <property type="entry name" value="6-hairpin_glycosidase_sf"/>
</dbReference>
<keyword evidence="1" id="KW-0732">Signal</keyword>
<dbReference type="InterPro" id="IPR012341">
    <property type="entry name" value="6hp_glycosidase-like_sf"/>
</dbReference>
<accession>A0A9D6QM17</accession>
<sequence>MRLRAAALVALVLALPGCSRHAPAVAAFDPDSIPEAYQGSTAALMWPGATRAFQIRPDGDLYNGAWRVTFDLHADGRDAAPPRAIAYEERWRPVAHWARHSGRVRWNFEAAALPAPDHGDSSLVVSLVLEAVNTGSEPLQATIAARLAPPDTLPPFVAVDDPRPTGELHWGLRGEHGIVHAMADPADVGSFEGLAWTLPPGAAKRVRFVLPAHATGMEPLAAWARTSHARRVDEARVYWNDAVARGTRFDLGDAEVERALDAARVVLLASRERRGLAWVPIGAPLHYRDVWLRDGARVIAALAVAGHSREARDLAGGLRLFAWPDGAFMSQRGQLDGTGEALWAFEQALLRPAAATFELQGYADLAMRAFRWYEWQRDLGHQAGWTWSAMMPFADPRDNELVRAQLIGSDAWAIAGYRSAARLLRAAGRVAEADTIEAARTRYLAEFADALNRSHAPDIPASWQGIGRDWGNLTVGWPAMALPPSDTRCAALAARVWRRAGGAGLATYADSLHYYAGADLGEWALLAGRRAEADSVMDAMLRWRSASGGAAEIFSRDGGYGRNLPPHATSAAALVLLVRNALIFDDADRLLLTLGARDRWWRGARVRGAPTRWGTIDLAFRRDGDAAEWTWTGVPVRTALTLPAGTRWRDPLPAPLAPGPTPTIVIAPPGTTHARVPLVAAGAAER</sequence>
<dbReference type="GO" id="GO:0005975">
    <property type="term" value="P:carbohydrate metabolic process"/>
    <property type="evidence" value="ECO:0007669"/>
    <property type="project" value="InterPro"/>
</dbReference>
<dbReference type="EMBL" id="JACQAY010000095">
    <property type="protein sequence ID" value="MBI3539273.1"/>
    <property type="molecule type" value="Genomic_DNA"/>
</dbReference>
<reference evidence="2" key="1">
    <citation type="submission" date="2020-07" db="EMBL/GenBank/DDBJ databases">
        <title>Huge and variable diversity of episymbiotic CPR bacteria and DPANN archaea in groundwater ecosystems.</title>
        <authorList>
            <person name="He C.Y."/>
            <person name="Keren R."/>
            <person name="Whittaker M."/>
            <person name="Farag I.F."/>
            <person name="Doudna J."/>
            <person name="Cate J.H.D."/>
            <person name="Banfield J.F."/>
        </authorList>
    </citation>
    <scope>NUCLEOTIDE SEQUENCE</scope>
    <source>
        <strain evidence="2">NC_groundwater_928_Pr1_S-0.2um_72_17</strain>
    </source>
</reference>
<proteinExistence type="predicted"/>
<dbReference type="AlphaFoldDB" id="A0A9D6QM17"/>
<gene>
    <name evidence="2" type="ORF">HY076_03260</name>
</gene>
<protein>
    <submittedName>
        <fullName evidence="2">Uncharacterized protein</fullName>
    </submittedName>
</protein>
<evidence type="ECO:0000313" key="3">
    <source>
        <dbReference type="Proteomes" id="UP000807850"/>
    </source>
</evidence>
<organism evidence="2 3">
    <name type="scientific">Eiseniibacteriota bacterium</name>
    <dbReference type="NCBI Taxonomy" id="2212470"/>
    <lineage>
        <taxon>Bacteria</taxon>
        <taxon>Candidatus Eiseniibacteriota</taxon>
    </lineage>
</organism>
<feature type="chain" id="PRO_5039456627" evidence="1">
    <location>
        <begin position="22"/>
        <end position="686"/>
    </location>
</feature>
<evidence type="ECO:0000313" key="2">
    <source>
        <dbReference type="EMBL" id="MBI3539273.1"/>
    </source>
</evidence>
<evidence type="ECO:0000256" key="1">
    <source>
        <dbReference type="SAM" id="SignalP"/>
    </source>
</evidence>
<feature type="signal peptide" evidence="1">
    <location>
        <begin position="1"/>
        <end position="21"/>
    </location>
</feature>
<dbReference type="Proteomes" id="UP000807850">
    <property type="component" value="Unassembled WGS sequence"/>
</dbReference>
<name>A0A9D6QM17_UNCEI</name>